<protein>
    <recommendedName>
        <fullName evidence="3">Caspase family p20 domain-containing protein</fullName>
    </recommendedName>
</protein>
<feature type="domain" description="Caspase family p20" evidence="3">
    <location>
        <begin position="141"/>
        <end position="265"/>
    </location>
</feature>
<dbReference type="InterPro" id="IPR011600">
    <property type="entry name" value="Pept_C14_caspase"/>
</dbReference>
<evidence type="ECO:0000259" key="3">
    <source>
        <dbReference type="PROSITE" id="PS50208"/>
    </source>
</evidence>
<evidence type="ECO:0000256" key="1">
    <source>
        <dbReference type="ARBA" id="ARBA00010134"/>
    </source>
</evidence>
<dbReference type="GO" id="GO:0004197">
    <property type="term" value="F:cysteine-type endopeptidase activity"/>
    <property type="evidence" value="ECO:0007669"/>
    <property type="project" value="InterPro"/>
</dbReference>
<dbReference type="PROSITE" id="PS50208">
    <property type="entry name" value="CASPASE_P20"/>
    <property type="match status" value="2"/>
</dbReference>
<dbReference type="InterPro" id="IPR002398">
    <property type="entry name" value="Pept_C14"/>
</dbReference>
<evidence type="ECO:0000256" key="2">
    <source>
        <dbReference type="SAM" id="MobiDB-lite"/>
    </source>
</evidence>
<accession>A0A182FWB5</accession>
<dbReference type="SMART" id="SM00115">
    <property type="entry name" value="CASc"/>
    <property type="match status" value="1"/>
</dbReference>
<dbReference type="PANTHER" id="PTHR10454">
    <property type="entry name" value="CASPASE"/>
    <property type="match status" value="1"/>
</dbReference>
<dbReference type="Pfam" id="PF00656">
    <property type="entry name" value="Peptidase_C14"/>
    <property type="match status" value="2"/>
</dbReference>
<dbReference type="PANTHER" id="PTHR10454:SF232">
    <property type="entry name" value="AT03047P-RELATED"/>
    <property type="match status" value="1"/>
</dbReference>
<dbReference type="GO" id="GO:0006508">
    <property type="term" value="P:proteolysis"/>
    <property type="evidence" value="ECO:0007669"/>
    <property type="project" value="InterPro"/>
</dbReference>
<feature type="compositionally biased region" description="Basic and acidic residues" evidence="2">
    <location>
        <begin position="19"/>
        <end position="29"/>
    </location>
</feature>
<comment type="similarity">
    <text evidence="1">Belongs to the peptidase C14A family.</text>
</comment>
<evidence type="ECO:0000313" key="4">
    <source>
        <dbReference type="EnsemblMetazoa" id="AALB010851-PA"/>
    </source>
</evidence>
<dbReference type="STRING" id="7167.A0A182FWB5"/>
<sequence>MGACGSKPKKKKSTSESPSEDRLKRDAIPRKSSISMGNGFQQISTSVTRTSVQNNRVVSSQTIQSFSKSGSSPLMQPSLTHNFVQQEAISSGFSSGQSPTLQTKNRPSYSPVYKSLVTSSAKPSIINSGTKVGAAKYDLSKKAYVLVFHHDKFKNVKQNREGSQKDMEKVKSFFRNYRVDWLNVNENKTAAEVRIIMDRISRQNFSDYSCFITIIMSHGLLNDRIAARDDETYCFEEDVVEKCTSNRTLDGKPKVFIVQACRGDATMATDSQKTQSKKSDVLTFQSTYKVSRQNFSDYSCFITIIMSHGLENDQILARDDKKYCFEEDVVEKCTSNRTLDGKPKVFIVQACRGDSVTTDAKKTKSKKRDVLILQSTYKGI</sequence>
<dbReference type="InterPro" id="IPR033139">
    <property type="entry name" value="Caspase_cys_AS"/>
</dbReference>
<feature type="region of interest" description="Disordered" evidence="2">
    <location>
        <begin position="1"/>
        <end position="40"/>
    </location>
</feature>
<dbReference type="Gene3D" id="3.40.50.1460">
    <property type="match status" value="2"/>
</dbReference>
<dbReference type="GO" id="GO:0005737">
    <property type="term" value="C:cytoplasm"/>
    <property type="evidence" value="ECO:0007669"/>
    <property type="project" value="TreeGrafter"/>
</dbReference>
<organism evidence="4 5">
    <name type="scientific">Anopheles albimanus</name>
    <name type="common">New world malaria mosquito</name>
    <dbReference type="NCBI Taxonomy" id="7167"/>
    <lineage>
        <taxon>Eukaryota</taxon>
        <taxon>Metazoa</taxon>
        <taxon>Ecdysozoa</taxon>
        <taxon>Arthropoda</taxon>
        <taxon>Hexapoda</taxon>
        <taxon>Insecta</taxon>
        <taxon>Pterygota</taxon>
        <taxon>Neoptera</taxon>
        <taxon>Endopterygota</taxon>
        <taxon>Diptera</taxon>
        <taxon>Nematocera</taxon>
        <taxon>Culicoidea</taxon>
        <taxon>Culicidae</taxon>
        <taxon>Anophelinae</taxon>
        <taxon>Anopheles</taxon>
    </lineage>
</organism>
<feature type="domain" description="Caspase family p20" evidence="3">
    <location>
        <begin position="289"/>
        <end position="355"/>
    </location>
</feature>
<reference evidence="4" key="2">
    <citation type="submission" date="2022-08" db="UniProtKB">
        <authorList>
            <consortium name="EnsemblMetazoa"/>
        </authorList>
    </citation>
    <scope>IDENTIFICATION</scope>
    <source>
        <strain evidence="4">STECLA/ALBI9_A</strain>
    </source>
</reference>
<dbReference type="GO" id="GO:0043525">
    <property type="term" value="P:positive regulation of neuron apoptotic process"/>
    <property type="evidence" value="ECO:0007669"/>
    <property type="project" value="TreeGrafter"/>
</dbReference>
<dbReference type="SUPFAM" id="SSF52129">
    <property type="entry name" value="Caspase-like"/>
    <property type="match status" value="2"/>
</dbReference>
<dbReference type="PRINTS" id="PR00376">
    <property type="entry name" value="IL1BCENZYME"/>
</dbReference>
<dbReference type="VEuPathDB" id="VectorBase:AALB20_036554"/>
<evidence type="ECO:0000313" key="5">
    <source>
        <dbReference type="Proteomes" id="UP000069272"/>
    </source>
</evidence>
<dbReference type="InterPro" id="IPR029030">
    <property type="entry name" value="Caspase-like_dom_sf"/>
</dbReference>
<proteinExistence type="inferred from homology"/>
<dbReference type="GO" id="GO:0006915">
    <property type="term" value="P:apoptotic process"/>
    <property type="evidence" value="ECO:0007669"/>
    <property type="project" value="TreeGrafter"/>
</dbReference>
<keyword evidence="5" id="KW-1185">Reference proteome</keyword>
<reference evidence="4 5" key="1">
    <citation type="journal article" date="2017" name="G3 (Bethesda)">
        <title>The Physical Genome Mapping of Anopheles albimanus Corrected Scaffold Misassemblies and Identified Interarm Rearrangements in Genus Anopheles.</title>
        <authorList>
            <person name="Artemov G.N."/>
            <person name="Peery A.N."/>
            <person name="Jiang X."/>
            <person name="Tu Z."/>
            <person name="Stegniy V.N."/>
            <person name="Sharakhova M.V."/>
            <person name="Sharakhov I.V."/>
        </authorList>
    </citation>
    <scope>NUCLEOTIDE SEQUENCE [LARGE SCALE GENOMIC DNA]</scope>
    <source>
        <strain evidence="4 5">ALBI9_A</strain>
    </source>
</reference>
<dbReference type="InterPro" id="IPR015917">
    <property type="entry name" value="Pept_C14A"/>
</dbReference>
<dbReference type="VEuPathDB" id="VectorBase:AALB20_032636"/>
<name>A0A182FWB5_ANOAL</name>
<dbReference type="VEuPathDB" id="VectorBase:AALB010851"/>
<dbReference type="AlphaFoldDB" id="A0A182FWB5"/>
<dbReference type="EnsemblMetazoa" id="AALB010851-RA">
    <property type="protein sequence ID" value="AALB010851-PA"/>
    <property type="gene ID" value="AALB010851"/>
</dbReference>
<dbReference type="Proteomes" id="UP000069272">
    <property type="component" value="Chromosome 3R"/>
</dbReference>
<dbReference type="PROSITE" id="PS01122">
    <property type="entry name" value="CASPASE_CYS"/>
    <property type="match status" value="2"/>
</dbReference>
<dbReference type="InterPro" id="IPR001309">
    <property type="entry name" value="Pept_C14_p20"/>
</dbReference>